<gene>
    <name evidence="9" type="ORF">PENTCL1PPCAC_22151</name>
</gene>
<dbReference type="PROSITE" id="PS50052">
    <property type="entry name" value="GUANYLATE_KINASE_2"/>
    <property type="match status" value="1"/>
</dbReference>
<organism evidence="9 10">
    <name type="scientific">Pristionchus entomophagus</name>
    <dbReference type="NCBI Taxonomy" id="358040"/>
    <lineage>
        <taxon>Eukaryota</taxon>
        <taxon>Metazoa</taxon>
        <taxon>Ecdysozoa</taxon>
        <taxon>Nematoda</taxon>
        <taxon>Chromadorea</taxon>
        <taxon>Rhabditida</taxon>
        <taxon>Rhabditina</taxon>
        <taxon>Diplogasteromorpha</taxon>
        <taxon>Diplogasteroidea</taxon>
        <taxon>Neodiplogasteridae</taxon>
        <taxon>Pristionchus</taxon>
    </lineage>
</organism>
<dbReference type="NCBIfam" id="TIGR03263">
    <property type="entry name" value="guanyl_kin"/>
    <property type="match status" value="1"/>
</dbReference>
<name>A0AAV5TZM9_9BILA</name>
<dbReference type="EMBL" id="BTSX01000005">
    <property type="protein sequence ID" value="GMS99976.1"/>
    <property type="molecule type" value="Genomic_DNA"/>
</dbReference>
<feature type="region of interest" description="Disordered" evidence="7">
    <location>
        <begin position="157"/>
        <end position="176"/>
    </location>
</feature>
<keyword evidence="4" id="KW-0547">Nucleotide-binding</keyword>
<evidence type="ECO:0000256" key="3">
    <source>
        <dbReference type="ARBA" id="ARBA00022679"/>
    </source>
</evidence>
<keyword evidence="3" id="KW-0808">Transferase</keyword>
<dbReference type="Pfam" id="PF00625">
    <property type="entry name" value="Guanylate_kin"/>
    <property type="match status" value="1"/>
</dbReference>
<keyword evidence="6" id="KW-0067">ATP-binding</keyword>
<keyword evidence="5" id="KW-0418">Kinase</keyword>
<dbReference type="GO" id="GO:0005524">
    <property type="term" value="F:ATP binding"/>
    <property type="evidence" value="ECO:0007669"/>
    <property type="project" value="UniProtKB-KW"/>
</dbReference>
<evidence type="ECO:0000313" key="9">
    <source>
        <dbReference type="EMBL" id="GMS99976.1"/>
    </source>
</evidence>
<dbReference type="PANTHER" id="PTHR23117">
    <property type="entry name" value="GUANYLATE KINASE-RELATED"/>
    <property type="match status" value="1"/>
</dbReference>
<dbReference type="AlphaFoldDB" id="A0AAV5TZM9"/>
<comment type="similarity">
    <text evidence="1">Belongs to the guanylate kinase family.</text>
</comment>
<feature type="domain" description="Guanylate kinase-like" evidence="8">
    <location>
        <begin position="21"/>
        <end position="176"/>
    </location>
</feature>
<evidence type="ECO:0000256" key="1">
    <source>
        <dbReference type="ARBA" id="ARBA00005790"/>
    </source>
</evidence>
<dbReference type="InterPro" id="IPR008145">
    <property type="entry name" value="GK/Ca_channel_bsu"/>
</dbReference>
<dbReference type="SUPFAM" id="SSF52540">
    <property type="entry name" value="P-loop containing nucleoside triphosphate hydrolases"/>
    <property type="match status" value="1"/>
</dbReference>
<dbReference type="SMART" id="SM00072">
    <property type="entry name" value="GuKc"/>
    <property type="match status" value="1"/>
</dbReference>
<dbReference type="EC" id="2.7.4.8" evidence="2"/>
<dbReference type="Gene3D" id="3.40.50.300">
    <property type="entry name" value="P-loop containing nucleotide triphosphate hydrolases"/>
    <property type="match status" value="1"/>
</dbReference>
<accession>A0AAV5TZM9</accession>
<dbReference type="InterPro" id="IPR027417">
    <property type="entry name" value="P-loop_NTPase"/>
</dbReference>
<reference evidence="9" key="1">
    <citation type="submission" date="2023-10" db="EMBL/GenBank/DDBJ databases">
        <title>Genome assembly of Pristionchus species.</title>
        <authorList>
            <person name="Yoshida K."/>
            <person name="Sommer R.J."/>
        </authorList>
    </citation>
    <scope>NUCLEOTIDE SEQUENCE</scope>
    <source>
        <strain evidence="9">RS0144</strain>
    </source>
</reference>
<evidence type="ECO:0000256" key="5">
    <source>
        <dbReference type="ARBA" id="ARBA00022777"/>
    </source>
</evidence>
<evidence type="ECO:0000256" key="4">
    <source>
        <dbReference type="ARBA" id="ARBA00022741"/>
    </source>
</evidence>
<keyword evidence="10" id="KW-1185">Reference proteome</keyword>
<proteinExistence type="inferred from homology"/>
<dbReference type="InterPro" id="IPR008144">
    <property type="entry name" value="Guanylate_kin-like_dom"/>
</dbReference>
<dbReference type="InterPro" id="IPR017665">
    <property type="entry name" value="Guanylate_kinase"/>
</dbReference>
<protein>
    <recommendedName>
        <fullName evidence="2">guanylate kinase</fullName>
        <ecNumber evidence="2">2.7.4.8</ecNumber>
    </recommendedName>
</protein>
<dbReference type="CDD" id="cd00071">
    <property type="entry name" value="GMPK"/>
    <property type="match status" value="1"/>
</dbReference>
<dbReference type="GO" id="GO:0005829">
    <property type="term" value="C:cytosol"/>
    <property type="evidence" value="ECO:0007669"/>
    <property type="project" value="TreeGrafter"/>
</dbReference>
<comment type="caution">
    <text evidence="9">The sequence shown here is derived from an EMBL/GenBank/DDBJ whole genome shotgun (WGS) entry which is preliminary data.</text>
</comment>
<dbReference type="GO" id="GO:0004385">
    <property type="term" value="F:GMP kinase activity"/>
    <property type="evidence" value="ECO:0007669"/>
    <property type="project" value="UniProtKB-EC"/>
</dbReference>
<evidence type="ECO:0000256" key="7">
    <source>
        <dbReference type="SAM" id="MobiDB-lite"/>
    </source>
</evidence>
<feature type="non-terminal residue" evidence="9">
    <location>
        <position position="1"/>
    </location>
</feature>
<evidence type="ECO:0000256" key="2">
    <source>
        <dbReference type="ARBA" id="ARBA00012961"/>
    </source>
</evidence>
<sequence length="176" mass="19979">LSPKYRKSCVNHSLQSRMSTSCPVVISGPSGAGKSSILKMAMNKFRDDFVLTVSHTSRAPGEGERNGVHYWFSSKTEMDKMIEDGEFLEYASFGGNMYGTSRKAVQEMLDSGRICVLDVELNGVRSLKESLKNAIYIYVRAPHDQLEKRLRYRGTESDESLQKRLRHAREDMEESE</sequence>
<dbReference type="PANTHER" id="PTHR23117:SF13">
    <property type="entry name" value="GUANYLATE KINASE"/>
    <property type="match status" value="1"/>
</dbReference>
<evidence type="ECO:0000256" key="6">
    <source>
        <dbReference type="ARBA" id="ARBA00022840"/>
    </source>
</evidence>
<dbReference type="Proteomes" id="UP001432027">
    <property type="component" value="Unassembled WGS sequence"/>
</dbReference>
<evidence type="ECO:0000259" key="8">
    <source>
        <dbReference type="PROSITE" id="PS50052"/>
    </source>
</evidence>
<evidence type="ECO:0000313" key="10">
    <source>
        <dbReference type="Proteomes" id="UP001432027"/>
    </source>
</evidence>